<dbReference type="SUPFAM" id="SSF46548">
    <property type="entry name" value="alpha-helical ferredoxin"/>
    <property type="match status" value="1"/>
</dbReference>
<evidence type="ECO:0000256" key="3">
    <source>
        <dbReference type="ARBA" id="ARBA00022694"/>
    </source>
</evidence>
<name>A0A4Z0QEA5_9BACT</name>
<dbReference type="NCBIfam" id="TIGR00276">
    <property type="entry name" value="tRNA epoxyqueuosine(34) reductase QueG"/>
    <property type="match status" value="1"/>
</dbReference>
<dbReference type="PANTHER" id="PTHR30002:SF4">
    <property type="entry name" value="EPOXYQUEUOSINE REDUCTASE"/>
    <property type="match status" value="1"/>
</dbReference>
<evidence type="ECO:0000313" key="12">
    <source>
        <dbReference type="Proteomes" id="UP000298471"/>
    </source>
</evidence>
<dbReference type="FunFam" id="3.30.70.20:FF:000037">
    <property type="entry name" value="Epoxyqueuosine reductase"/>
    <property type="match status" value="1"/>
</dbReference>
<evidence type="ECO:0000256" key="6">
    <source>
        <dbReference type="ARBA" id="ARBA00023002"/>
    </source>
</evidence>
<feature type="binding site" evidence="9">
    <location>
        <position position="253"/>
    </location>
    <ligand>
        <name>[4Fe-4S] cluster</name>
        <dbReference type="ChEBI" id="CHEBI:49883"/>
        <label>1</label>
    </ligand>
</feature>
<comment type="catalytic activity">
    <reaction evidence="9">
        <text>epoxyqueuosine(34) in tRNA + AH2 = queuosine(34) in tRNA + A + H2O</text>
        <dbReference type="Rhea" id="RHEA:32159"/>
        <dbReference type="Rhea" id="RHEA-COMP:18571"/>
        <dbReference type="Rhea" id="RHEA-COMP:18582"/>
        <dbReference type="ChEBI" id="CHEBI:13193"/>
        <dbReference type="ChEBI" id="CHEBI:15377"/>
        <dbReference type="ChEBI" id="CHEBI:17499"/>
        <dbReference type="ChEBI" id="CHEBI:194431"/>
        <dbReference type="ChEBI" id="CHEBI:194443"/>
        <dbReference type="EC" id="1.17.99.6"/>
    </reaction>
</comment>
<dbReference type="GO" id="GO:0052693">
    <property type="term" value="F:epoxyqueuosine reductase activity"/>
    <property type="evidence" value="ECO:0007669"/>
    <property type="project" value="UniProtKB-UniRule"/>
</dbReference>
<feature type="binding site" evidence="9">
    <location>
        <position position="246"/>
    </location>
    <ligand>
        <name>[4Fe-4S] cluster</name>
        <dbReference type="ChEBI" id="CHEBI:49883"/>
        <label>2</label>
    </ligand>
</feature>
<evidence type="ECO:0000256" key="1">
    <source>
        <dbReference type="ARBA" id="ARBA00022485"/>
    </source>
</evidence>
<keyword evidence="1 9" id="KW-0004">4Fe-4S</keyword>
<evidence type="ECO:0000256" key="4">
    <source>
        <dbReference type="ARBA" id="ARBA00022723"/>
    </source>
</evidence>
<gene>
    <name evidence="9 11" type="primary">queG</name>
    <name evidence="11" type="ORF">E5K02_11545</name>
</gene>
<feature type="binding site" evidence="9">
    <location>
        <position position="174"/>
    </location>
    <ligand>
        <name>cob(II)alamin</name>
        <dbReference type="ChEBI" id="CHEBI:16304"/>
    </ligand>
</feature>
<evidence type="ECO:0000259" key="10">
    <source>
        <dbReference type="PROSITE" id="PS51379"/>
    </source>
</evidence>
<feature type="active site" description="Proton donor" evidence="9">
    <location>
        <position position="139"/>
    </location>
</feature>
<keyword evidence="7 9" id="KW-0408">Iron</keyword>
<feature type="binding site" evidence="9">
    <location>
        <position position="203"/>
    </location>
    <ligand>
        <name>[4Fe-4S] cluster</name>
        <dbReference type="ChEBI" id="CHEBI:49883"/>
        <label>2</label>
    </ligand>
</feature>
<keyword evidence="8 9" id="KW-0411">Iron-sulfur</keyword>
<evidence type="ECO:0000256" key="2">
    <source>
        <dbReference type="ARBA" id="ARBA00022490"/>
    </source>
</evidence>
<dbReference type="Pfam" id="PF08331">
    <property type="entry name" value="QueG_DUF1730"/>
    <property type="match status" value="1"/>
</dbReference>
<feature type="domain" description="4Fe-4S ferredoxin-type" evidence="10">
    <location>
        <begin position="181"/>
        <end position="213"/>
    </location>
</feature>
<feature type="binding site" evidence="9">
    <location>
        <position position="249"/>
    </location>
    <ligand>
        <name>[4Fe-4S] cluster</name>
        <dbReference type="ChEBI" id="CHEBI:49883"/>
        <label>2</label>
    </ligand>
</feature>
<feature type="binding site" evidence="9">
    <location>
        <position position="160"/>
    </location>
    <ligand>
        <name>cob(II)alamin</name>
        <dbReference type="ChEBI" id="CHEBI:16304"/>
    </ligand>
</feature>
<keyword evidence="4 9" id="KW-0479">Metal-binding</keyword>
<dbReference type="UniPathway" id="UPA00392"/>
<dbReference type="GO" id="GO:0005737">
    <property type="term" value="C:cytoplasm"/>
    <property type="evidence" value="ECO:0007669"/>
    <property type="project" value="UniProtKB-SubCell"/>
</dbReference>
<keyword evidence="9" id="KW-0170">Cobalt</keyword>
<dbReference type="PROSITE" id="PS51379">
    <property type="entry name" value="4FE4S_FER_2"/>
    <property type="match status" value="1"/>
</dbReference>
<dbReference type="GO" id="GO:0031419">
    <property type="term" value="F:cobalamin binding"/>
    <property type="evidence" value="ECO:0007669"/>
    <property type="project" value="UniProtKB-KW"/>
</dbReference>
<feature type="binding site" evidence="9">
    <location>
        <position position="193"/>
    </location>
    <ligand>
        <name>[4Fe-4S] cluster</name>
        <dbReference type="ChEBI" id="CHEBI:49883"/>
        <label>1</label>
    </ligand>
</feature>
<evidence type="ECO:0000256" key="7">
    <source>
        <dbReference type="ARBA" id="ARBA00023004"/>
    </source>
</evidence>
<dbReference type="GO" id="GO:0046872">
    <property type="term" value="F:metal ion binding"/>
    <property type="evidence" value="ECO:0007669"/>
    <property type="project" value="UniProtKB-KW"/>
</dbReference>
<comment type="subunit">
    <text evidence="9">Monomer.</text>
</comment>
<keyword evidence="2 9" id="KW-0963">Cytoplasm</keyword>
<accession>A0A4Z0QEA5</accession>
<dbReference type="InterPro" id="IPR017900">
    <property type="entry name" value="4Fe4S_Fe_S_CS"/>
</dbReference>
<dbReference type="GO" id="GO:0051539">
    <property type="term" value="F:4 iron, 4 sulfur cluster binding"/>
    <property type="evidence" value="ECO:0007669"/>
    <property type="project" value="UniProtKB-KW"/>
</dbReference>
<dbReference type="PANTHER" id="PTHR30002">
    <property type="entry name" value="EPOXYQUEUOSINE REDUCTASE"/>
    <property type="match status" value="1"/>
</dbReference>
<comment type="subcellular location">
    <subcellularLocation>
        <location evidence="9">Cytoplasm</location>
    </subcellularLocation>
</comment>
<feature type="binding site" evidence="9">
    <location>
        <position position="219"/>
    </location>
    <ligand>
        <name>[4Fe-4S] cluster</name>
        <dbReference type="ChEBI" id="CHEBI:49883"/>
        <label>2</label>
    </ligand>
</feature>
<dbReference type="EC" id="1.17.99.6" evidence="9"/>
<feature type="binding site" evidence="9">
    <location>
        <position position="139"/>
    </location>
    <ligand>
        <name>cob(II)alamin</name>
        <dbReference type="ChEBI" id="CHEBI:16304"/>
    </ligand>
</feature>
<comment type="cofactor">
    <cofactor evidence="9">
        <name>[4Fe-4S] cluster</name>
        <dbReference type="ChEBI" id="CHEBI:49883"/>
    </cofactor>
    <text evidence="9">Binds 2 [4Fe-4S] clusters per monomer.</text>
</comment>
<dbReference type="HAMAP" id="MF_00916">
    <property type="entry name" value="QueG"/>
    <property type="match status" value="1"/>
</dbReference>
<keyword evidence="3 9" id="KW-0819">tRNA processing</keyword>
<comment type="function">
    <text evidence="9">Catalyzes the conversion of epoxyqueuosine (oQ) to queuosine (Q), which is a hypermodified base found in the wobble positions of tRNA(Asp), tRNA(Asn), tRNA(His) and tRNA(Tyr).</text>
</comment>
<evidence type="ECO:0000256" key="9">
    <source>
        <dbReference type="HAMAP-Rule" id="MF_00916"/>
    </source>
</evidence>
<comment type="similarity">
    <text evidence="9">Belongs to the QueG family.</text>
</comment>
<dbReference type="Gene3D" id="3.30.70.20">
    <property type="match status" value="1"/>
</dbReference>
<comment type="cofactor">
    <cofactor evidence="9">
        <name>cob(II)alamin</name>
        <dbReference type="ChEBI" id="CHEBI:16304"/>
    </cofactor>
</comment>
<dbReference type="Proteomes" id="UP000298471">
    <property type="component" value="Unassembled WGS sequence"/>
</dbReference>
<keyword evidence="12" id="KW-1185">Reference proteome</keyword>
<dbReference type="InterPro" id="IPR017896">
    <property type="entry name" value="4Fe4S_Fe-S-bd"/>
</dbReference>
<keyword evidence="6 9" id="KW-0560">Oxidoreductase</keyword>
<evidence type="ECO:0000256" key="8">
    <source>
        <dbReference type="ARBA" id="ARBA00023014"/>
    </source>
</evidence>
<sequence>MLASDLIRSDRTAFIKRRAAELGFMYCGISKAEFLEEEAPRLESWLNQNMNGKMAYMANHFDKRLDPRLLVDGAKSVISLLLNYYPAPEDQQPADADTLKISKYAYGRDYHFVIKDKLKELLQDMQAEIGEVGGRVFVDSAPVMDKVWAKKSGLGWVGKNSNLITPGVGSFYFIAELIVDVDLDYDGPIKDYCGTCTKCVDACPTDAITNPYVVDGSKCISYFTIELKDQIPQEVAGKFGNWVFGCDICQDVCPWNRFAKPHTEPQFLPHAQLPHLKTNDWQEITHELFTELFRQSAVKRTGYAGLTRNIRFVTNEPDAPFGDE</sequence>
<evidence type="ECO:0000313" key="11">
    <source>
        <dbReference type="EMBL" id="TGE27032.1"/>
    </source>
</evidence>
<protein>
    <recommendedName>
        <fullName evidence="9">Epoxyqueuosine reductase</fullName>
        <ecNumber evidence="9">1.17.99.6</ecNumber>
    </recommendedName>
    <alternativeName>
        <fullName evidence="9">Queuosine biosynthesis protein QueG</fullName>
    </alternativeName>
</protein>
<feature type="binding site" evidence="9">
    <location>
        <position position="196"/>
    </location>
    <ligand>
        <name>[4Fe-4S] cluster</name>
        <dbReference type="ChEBI" id="CHEBI:49883"/>
        <label>1</label>
    </ligand>
</feature>
<comment type="pathway">
    <text evidence="9">tRNA modification; tRNA-queuosine biosynthesis.</text>
</comment>
<dbReference type="RefSeq" id="WP_135394959.1">
    <property type="nucleotide sequence ID" value="NZ_SRMB01000002.1"/>
</dbReference>
<evidence type="ECO:0000256" key="5">
    <source>
        <dbReference type="ARBA" id="ARBA00022785"/>
    </source>
</evidence>
<proteinExistence type="inferred from homology"/>
<dbReference type="PROSITE" id="PS00198">
    <property type="entry name" value="4FE4S_FER_1"/>
    <property type="match status" value="1"/>
</dbReference>
<dbReference type="OrthoDB" id="9784571at2"/>
<dbReference type="AlphaFoldDB" id="A0A4Z0QEA5"/>
<feature type="binding site" evidence="9">
    <location>
        <begin position="246"/>
        <end position="247"/>
    </location>
    <ligand>
        <name>cob(II)alamin</name>
        <dbReference type="ChEBI" id="CHEBI:16304"/>
    </ligand>
</feature>
<feature type="binding site" evidence="9">
    <location>
        <position position="64"/>
    </location>
    <ligand>
        <name>cob(II)alamin</name>
        <dbReference type="ChEBI" id="CHEBI:16304"/>
    </ligand>
</feature>
<comment type="caution">
    <text evidence="9">Lacks conserved residue(s) required for the propagation of feature annotation.</text>
</comment>
<dbReference type="Pfam" id="PF13484">
    <property type="entry name" value="Fer4_16"/>
    <property type="match status" value="1"/>
</dbReference>
<reference evidence="11 12" key="1">
    <citation type="submission" date="2019-04" db="EMBL/GenBank/DDBJ databases">
        <authorList>
            <person name="Feng G."/>
            <person name="Zhang J."/>
            <person name="Zhu H."/>
        </authorList>
    </citation>
    <scope>NUCLEOTIDE SEQUENCE [LARGE SCALE GENOMIC DNA]</scope>
    <source>
        <strain evidence="11 12">9PBR-1</strain>
    </source>
</reference>
<dbReference type="EMBL" id="SRMB01000002">
    <property type="protein sequence ID" value="TGE27032.1"/>
    <property type="molecule type" value="Genomic_DNA"/>
</dbReference>
<comment type="caution">
    <text evidence="11">The sequence shown here is derived from an EMBL/GenBank/DDBJ whole genome shotgun (WGS) entry which is preliminary data.</text>
</comment>
<dbReference type="GO" id="GO:0008616">
    <property type="term" value="P:tRNA queuosine(34) biosynthetic process"/>
    <property type="evidence" value="ECO:0007669"/>
    <property type="project" value="UniProtKB-UniRule"/>
</dbReference>
<feature type="binding site" evidence="9">
    <location>
        <position position="221"/>
    </location>
    <ligand>
        <name>cob(II)alamin</name>
        <dbReference type="ChEBI" id="CHEBI:16304"/>
    </ligand>
</feature>
<feature type="binding site" evidence="9">
    <location>
        <position position="228"/>
    </location>
    <ligand>
        <name>tRNA</name>
        <dbReference type="ChEBI" id="CHEBI:17843"/>
    </ligand>
</feature>
<keyword evidence="9" id="KW-0846">Cobalamin</keyword>
<feature type="binding site" evidence="9">
    <location>
        <position position="199"/>
    </location>
    <ligand>
        <name>[4Fe-4S] cluster</name>
        <dbReference type="ChEBI" id="CHEBI:49883"/>
        <label>1</label>
    </ligand>
</feature>
<dbReference type="InterPro" id="IPR004453">
    <property type="entry name" value="QueG"/>
</dbReference>
<keyword evidence="5 9" id="KW-0671">Queuosine biosynthesis</keyword>
<organism evidence="11 12">
    <name type="scientific">Hymenobacter metallicola</name>
    <dbReference type="NCBI Taxonomy" id="2563114"/>
    <lineage>
        <taxon>Bacteria</taxon>
        <taxon>Pseudomonadati</taxon>
        <taxon>Bacteroidota</taxon>
        <taxon>Cytophagia</taxon>
        <taxon>Cytophagales</taxon>
        <taxon>Hymenobacteraceae</taxon>
        <taxon>Hymenobacter</taxon>
    </lineage>
</organism>
<feature type="binding site" evidence="9">
    <location>
        <position position="163"/>
    </location>
    <ligand>
        <name>cob(II)alamin</name>
        <dbReference type="ChEBI" id="CHEBI:16304"/>
    </ligand>
</feature>
<dbReference type="InterPro" id="IPR013542">
    <property type="entry name" value="QueG_DUF1730"/>
</dbReference>